<keyword evidence="2" id="KW-1185">Reference proteome</keyword>
<proteinExistence type="predicted"/>
<dbReference type="EMBL" id="QHJQ01000010">
    <property type="protein sequence ID" value="PXA03247.1"/>
    <property type="molecule type" value="Genomic_DNA"/>
</dbReference>
<comment type="caution">
    <text evidence="1">The sequence shown here is derived from an EMBL/GenBank/DDBJ whole genome shotgun (WGS) entry which is preliminary data.</text>
</comment>
<organism evidence="1 2">
    <name type="scientific">Coraliomargarita sinensis</name>
    <dbReference type="NCBI Taxonomy" id="2174842"/>
    <lineage>
        <taxon>Bacteria</taxon>
        <taxon>Pseudomonadati</taxon>
        <taxon>Verrucomicrobiota</taxon>
        <taxon>Opitutia</taxon>
        <taxon>Puniceicoccales</taxon>
        <taxon>Coraliomargaritaceae</taxon>
        <taxon>Coraliomargarita</taxon>
    </lineage>
</organism>
<dbReference type="OrthoDB" id="195291at2"/>
<evidence type="ECO:0000313" key="1">
    <source>
        <dbReference type="EMBL" id="PXA03247.1"/>
    </source>
</evidence>
<dbReference type="AlphaFoldDB" id="A0A317ZFY2"/>
<name>A0A317ZFY2_9BACT</name>
<reference evidence="1 2" key="1">
    <citation type="submission" date="2018-05" db="EMBL/GenBank/DDBJ databases">
        <title>Coraliomargarita sinensis sp. nov., isolated from a marine solar saltern.</title>
        <authorList>
            <person name="Zhou L.Y."/>
        </authorList>
    </citation>
    <scope>NUCLEOTIDE SEQUENCE [LARGE SCALE GENOMIC DNA]</scope>
    <source>
        <strain evidence="1 2">WN38</strain>
    </source>
</reference>
<dbReference type="RefSeq" id="WP_110131802.1">
    <property type="nucleotide sequence ID" value="NZ_QHJQ01000010.1"/>
</dbReference>
<dbReference type="InParanoid" id="A0A317ZFY2"/>
<gene>
    <name evidence="1" type="ORF">DDZ13_12535</name>
</gene>
<evidence type="ECO:0008006" key="3">
    <source>
        <dbReference type="Google" id="ProtNLM"/>
    </source>
</evidence>
<dbReference type="PROSITE" id="PS51257">
    <property type="entry name" value="PROKAR_LIPOPROTEIN"/>
    <property type="match status" value="1"/>
</dbReference>
<sequence length="160" mass="18229">MRHLLLVLIGFALAGCASTPDEPIRSVEIKEIKPRYIPEENFKRISEYWSGAENKGNRIILRSDPEVRDGYYFTLVLDEKVRDLPRGSVITGEFYTPASADLQTHDFPLPNKMPKTKEVFVGLTGEDWPEPEGVPGAWRFTIKDANGEVLARKQSYLWSM</sequence>
<protein>
    <recommendedName>
        <fullName evidence="3">DUF3859 domain-containing protein</fullName>
    </recommendedName>
</protein>
<accession>A0A317ZFY2</accession>
<evidence type="ECO:0000313" key="2">
    <source>
        <dbReference type="Proteomes" id="UP000247099"/>
    </source>
</evidence>
<dbReference type="Proteomes" id="UP000247099">
    <property type="component" value="Unassembled WGS sequence"/>
</dbReference>